<keyword evidence="3 9" id="KW-0238">DNA-binding</keyword>
<dbReference type="GO" id="GO:0003700">
    <property type="term" value="F:DNA-binding transcription factor activity"/>
    <property type="evidence" value="ECO:0007669"/>
    <property type="project" value="InterPro"/>
</dbReference>
<evidence type="ECO:0000256" key="7">
    <source>
        <dbReference type="SAM" id="MobiDB-lite"/>
    </source>
</evidence>
<evidence type="ECO:0000256" key="4">
    <source>
        <dbReference type="ARBA" id="ARBA00023163"/>
    </source>
</evidence>
<name>A0A5A7PZD8_STRAF</name>
<dbReference type="GO" id="GO:0010193">
    <property type="term" value="P:response to ozone"/>
    <property type="evidence" value="ECO:0007669"/>
    <property type="project" value="UniProtKB-ARBA"/>
</dbReference>
<accession>A0A5A7PZD8</accession>
<comment type="similarity">
    <text evidence="6">Belongs to the WRKY group III family.</text>
</comment>
<feature type="region of interest" description="Disordered" evidence="7">
    <location>
        <begin position="105"/>
        <end position="140"/>
    </location>
</feature>
<dbReference type="OrthoDB" id="1888929at2759"/>
<dbReference type="PANTHER" id="PTHR32096:SF36">
    <property type="entry name" value="WRKY TRANSCRIPTION FACTOR 41-RELATED"/>
    <property type="match status" value="1"/>
</dbReference>
<dbReference type="EMBL" id="BKCP01005405">
    <property type="protein sequence ID" value="GER37912.1"/>
    <property type="molecule type" value="Genomic_DNA"/>
</dbReference>
<dbReference type="GO" id="GO:0042542">
    <property type="term" value="P:response to hydrogen peroxide"/>
    <property type="evidence" value="ECO:0007669"/>
    <property type="project" value="UniProtKB-ARBA"/>
</dbReference>
<evidence type="ECO:0000259" key="8">
    <source>
        <dbReference type="PROSITE" id="PS50811"/>
    </source>
</evidence>
<comment type="subcellular location">
    <subcellularLocation>
        <location evidence="1">Nucleus</location>
    </subcellularLocation>
</comment>
<sequence>MGFCRKAFPKWSEQVKVRSDTGFEGQLDDGYNWRKYGQKGILGANHPRAYYRCTHRNTQGCLATKQVQRADNDPSVFEVVYRGKHSCIQERLKPNKENQVVLKKEQEERVESPIQSQDATCPEVEPKPENQESVTKDDQFPFFSFPPTPIESENLETQFFSETNYSPRFLSNATSDSYFSSDFGNDFGEIISNPTPYTNFSFGDLDFSIDQIDFSS</sequence>
<dbReference type="Proteomes" id="UP000325081">
    <property type="component" value="Unassembled WGS sequence"/>
</dbReference>
<evidence type="ECO:0000256" key="5">
    <source>
        <dbReference type="ARBA" id="ARBA00023242"/>
    </source>
</evidence>
<dbReference type="Gene3D" id="2.20.25.80">
    <property type="entry name" value="WRKY domain"/>
    <property type="match status" value="1"/>
</dbReference>
<dbReference type="InterPro" id="IPR036576">
    <property type="entry name" value="WRKY_dom_sf"/>
</dbReference>
<dbReference type="GO" id="GO:0005634">
    <property type="term" value="C:nucleus"/>
    <property type="evidence" value="ECO:0007669"/>
    <property type="project" value="UniProtKB-SubCell"/>
</dbReference>
<evidence type="ECO:0000256" key="3">
    <source>
        <dbReference type="ARBA" id="ARBA00023125"/>
    </source>
</evidence>
<gene>
    <name evidence="9" type="ORF">STAS_14350</name>
</gene>
<comment type="caution">
    <text evidence="9">The sequence shown here is derived from an EMBL/GenBank/DDBJ whole genome shotgun (WGS) entry which is preliminary data.</text>
</comment>
<dbReference type="PROSITE" id="PS50811">
    <property type="entry name" value="WRKY"/>
    <property type="match status" value="1"/>
</dbReference>
<dbReference type="InterPro" id="IPR044810">
    <property type="entry name" value="WRKY_plant"/>
</dbReference>
<keyword evidence="10" id="KW-1185">Reference proteome</keyword>
<evidence type="ECO:0000313" key="10">
    <source>
        <dbReference type="Proteomes" id="UP000325081"/>
    </source>
</evidence>
<evidence type="ECO:0000256" key="1">
    <source>
        <dbReference type="ARBA" id="ARBA00004123"/>
    </source>
</evidence>
<keyword evidence="5" id="KW-0539">Nucleus</keyword>
<dbReference type="InterPro" id="IPR003657">
    <property type="entry name" value="WRKY_dom"/>
</dbReference>
<organism evidence="9 10">
    <name type="scientific">Striga asiatica</name>
    <name type="common">Asiatic witchweed</name>
    <name type="synonym">Buchnera asiatica</name>
    <dbReference type="NCBI Taxonomy" id="4170"/>
    <lineage>
        <taxon>Eukaryota</taxon>
        <taxon>Viridiplantae</taxon>
        <taxon>Streptophyta</taxon>
        <taxon>Embryophyta</taxon>
        <taxon>Tracheophyta</taxon>
        <taxon>Spermatophyta</taxon>
        <taxon>Magnoliopsida</taxon>
        <taxon>eudicotyledons</taxon>
        <taxon>Gunneridae</taxon>
        <taxon>Pentapetalae</taxon>
        <taxon>asterids</taxon>
        <taxon>lamiids</taxon>
        <taxon>Lamiales</taxon>
        <taxon>Orobanchaceae</taxon>
        <taxon>Buchnereae</taxon>
        <taxon>Striga</taxon>
    </lineage>
</organism>
<dbReference type="GO" id="GO:0010150">
    <property type="term" value="P:leaf senescence"/>
    <property type="evidence" value="ECO:0007669"/>
    <property type="project" value="UniProtKB-ARBA"/>
</dbReference>
<dbReference type="GO" id="GO:0000976">
    <property type="term" value="F:transcription cis-regulatory region binding"/>
    <property type="evidence" value="ECO:0007669"/>
    <property type="project" value="TreeGrafter"/>
</dbReference>
<evidence type="ECO:0000256" key="6">
    <source>
        <dbReference type="ARBA" id="ARBA00060850"/>
    </source>
</evidence>
<evidence type="ECO:0000313" key="9">
    <source>
        <dbReference type="EMBL" id="GER37912.1"/>
    </source>
</evidence>
<evidence type="ECO:0000256" key="2">
    <source>
        <dbReference type="ARBA" id="ARBA00023015"/>
    </source>
</evidence>
<dbReference type="GO" id="GO:0009751">
    <property type="term" value="P:response to salicylic acid"/>
    <property type="evidence" value="ECO:0007669"/>
    <property type="project" value="UniProtKB-ARBA"/>
</dbReference>
<dbReference type="FunFam" id="2.20.25.80:FF:000009">
    <property type="entry name" value="WRKY transcription factor 53"/>
    <property type="match status" value="1"/>
</dbReference>
<dbReference type="SMART" id="SM00774">
    <property type="entry name" value="WRKY"/>
    <property type="match status" value="1"/>
</dbReference>
<protein>
    <submittedName>
        <fullName evidence="9">WRKY DNA-binding protein 30</fullName>
    </submittedName>
</protein>
<dbReference type="AlphaFoldDB" id="A0A5A7PZD8"/>
<feature type="compositionally biased region" description="Basic and acidic residues" evidence="7">
    <location>
        <begin position="124"/>
        <end position="139"/>
    </location>
</feature>
<dbReference type="SUPFAM" id="SSF118290">
    <property type="entry name" value="WRKY DNA-binding domain"/>
    <property type="match status" value="1"/>
</dbReference>
<feature type="domain" description="WRKY" evidence="8">
    <location>
        <begin position="22"/>
        <end position="86"/>
    </location>
</feature>
<keyword evidence="4" id="KW-0804">Transcription</keyword>
<reference evidence="10" key="1">
    <citation type="journal article" date="2019" name="Curr. Biol.">
        <title>Genome Sequence of Striga asiatica Provides Insight into the Evolution of Plant Parasitism.</title>
        <authorList>
            <person name="Yoshida S."/>
            <person name="Kim S."/>
            <person name="Wafula E.K."/>
            <person name="Tanskanen J."/>
            <person name="Kim Y.M."/>
            <person name="Honaas L."/>
            <person name="Yang Z."/>
            <person name="Spallek T."/>
            <person name="Conn C.E."/>
            <person name="Ichihashi Y."/>
            <person name="Cheong K."/>
            <person name="Cui S."/>
            <person name="Der J.P."/>
            <person name="Gundlach H."/>
            <person name="Jiao Y."/>
            <person name="Hori C."/>
            <person name="Ishida J.K."/>
            <person name="Kasahara H."/>
            <person name="Kiba T."/>
            <person name="Kim M.S."/>
            <person name="Koo N."/>
            <person name="Laohavisit A."/>
            <person name="Lee Y.H."/>
            <person name="Lumba S."/>
            <person name="McCourt P."/>
            <person name="Mortimer J.C."/>
            <person name="Mutuku J.M."/>
            <person name="Nomura T."/>
            <person name="Sasaki-Sekimoto Y."/>
            <person name="Seto Y."/>
            <person name="Wang Y."/>
            <person name="Wakatake T."/>
            <person name="Sakakibara H."/>
            <person name="Demura T."/>
            <person name="Yamaguchi S."/>
            <person name="Yoneyama K."/>
            <person name="Manabe R.I."/>
            <person name="Nelson D.C."/>
            <person name="Schulman A.H."/>
            <person name="Timko M.P."/>
            <person name="dePamphilis C.W."/>
            <person name="Choi D."/>
            <person name="Shirasu K."/>
        </authorList>
    </citation>
    <scope>NUCLEOTIDE SEQUENCE [LARGE SCALE GENOMIC DNA]</scope>
    <source>
        <strain evidence="10">cv. UVA1</strain>
    </source>
</reference>
<dbReference type="Pfam" id="PF03106">
    <property type="entry name" value="WRKY"/>
    <property type="match status" value="1"/>
</dbReference>
<dbReference type="PANTHER" id="PTHR32096">
    <property type="entry name" value="WRKY TRANSCRIPTION FACTOR 30-RELATED-RELATED"/>
    <property type="match status" value="1"/>
</dbReference>
<proteinExistence type="inferred from homology"/>
<keyword evidence="2" id="KW-0805">Transcription regulation</keyword>